<dbReference type="Gene3D" id="3.40.50.11440">
    <property type="match status" value="1"/>
</dbReference>
<keyword evidence="3" id="KW-0479">Metal-binding</keyword>
<feature type="domain" description="4Fe-4S ferredoxin-type" evidence="6">
    <location>
        <begin position="223"/>
        <end position="252"/>
    </location>
</feature>
<dbReference type="AlphaFoldDB" id="A0A1G9VAL5"/>
<dbReference type="InterPro" id="IPR017896">
    <property type="entry name" value="4Fe4S_Fe-S-bd"/>
</dbReference>
<evidence type="ECO:0000256" key="2">
    <source>
        <dbReference type="ARBA" id="ARBA00022485"/>
    </source>
</evidence>
<dbReference type="GO" id="GO:0046872">
    <property type="term" value="F:metal ion binding"/>
    <property type="evidence" value="ECO:0007669"/>
    <property type="project" value="UniProtKB-KW"/>
</dbReference>
<evidence type="ECO:0000256" key="4">
    <source>
        <dbReference type="ARBA" id="ARBA00023004"/>
    </source>
</evidence>
<dbReference type="STRING" id="146817.SAMN04488502_106226"/>
<dbReference type="Gene3D" id="3.30.70.20">
    <property type="match status" value="1"/>
</dbReference>
<dbReference type="Pfam" id="PF12838">
    <property type="entry name" value="Fer4_7"/>
    <property type="match status" value="1"/>
</dbReference>
<dbReference type="PANTHER" id="PTHR24960">
    <property type="entry name" value="PHOTOSYSTEM I IRON-SULFUR CENTER-RELATED"/>
    <property type="match status" value="1"/>
</dbReference>
<feature type="domain" description="4Fe-4S ferredoxin-type" evidence="6">
    <location>
        <begin position="194"/>
        <end position="222"/>
    </location>
</feature>
<dbReference type="GO" id="GO:0051539">
    <property type="term" value="F:4 iron, 4 sulfur cluster binding"/>
    <property type="evidence" value="ECO:0007669"/>
    <property type="project" value="UniProtKB-KW"/>
</dbReference>
<dbReference type="InterPro" id="IPR050157">
    <property type="entry name" value="PSI_iron-sulfur_center"/>
</dbReference>
<gene>
    <name evidence="7" type="ORF">SAMN04488502_106226</name>
</gene>
<evidence type="ECO:0000256" key="1">
    <source>
        <dbReference type="ARBA" id="ARBA00003532"/>
    </source>
</evidence>
<evidence type="ECO:0000256" key="3">
    <source>
        <dbReference type="ARBA" id="ARBA00022723"/>
    </source>
</evidence>
<dbReference type="EMBL" id="FNHB01000006">
    <property type="protein sequence ID" value="SDM69123.1"/>
    <property type="molecule type" value="Genomic_DNA"/>
</dbReference>
<keyword evidence="2" id="KW-0004">4Fe-4S</keyword>
<reference evidence="7 8" key="1">
    <citation type="submission" date="2016-10" db="EMBL/GenBank/DDBJ databases">
        <authorList>
            <person name="de Groot N.N."/>
        </authorList>
    </citation>
    <scope>NUCLEOTIDE SEQUENCE [LARGE SCALE GENOMIC DNA]</scope>
    <source>
        <strain evidence="7 8">DSM 1736</strain>
    </source>
</reference>
<evidence type="ECO:0000256" key="5">
    <source>
        <dbReference type="ARBA" id="ARBA00023014"/>
    </source>
</evidence>
<dbReference type="Pfam" id="PF04015">
    <property type="entry name" value="DUF362"/>
    <property type="match status" value="1"/>
</dbReference>
<dbReference type="PROSITE" id="PS51379">
    <property type="entry name" value="4FE4S_FER_2"/>
    <property type="match status" value="2"/>
</dbReference>
<evidence type="ECO:0000313" key="7">
    <source>
        <dbReference type="EMBL" id="SDM69123.1"/>
    </source>
</evidence>
<evidence type="ECO:0000259" key="6">
    <source>
        <dbReference type="PROSITE" id="PS51379"/>
    </source>
</evidence>
<comment type="function">
    <text evidence="1">Ferredoxins are iron-sulfur proteins that transfer electrons in a wide variety of metabolic reactions.</text>
</comment>
<accession>A0A1G9VAL5</accession>
<protein>
    <recommendedName>
        <fullName evidence="6">4Fe-4S ferredoxin-type domain-containing protein</fullName>
    </recommendedName>
</protein>
<organism evidence="7 8">
    <name type="scientific">Dendrosporobacter quercicolus</name>
    <dbReference type="NCBI Taxonomy" id="146817"/>
    <lineage>
        <taxon>Bacteria</taxon>
        <taxon>Bacillati</taxon>
        <taxon>Bacillota</taxon>
        <taxon>Negativicutes</taxon>
        <taxon>Selenomonadales</taxon>
        <taxon>Sporomusaceae</taxon>
        <taxon>Dendrosporobacter</taxon>
    </lineage>
</organism>
<name>A0A1G9VAL5_9FIRM</name>
<dbReference type="Proteomes" id="UP000214880">
    <property type="component" value="Unassembled WGS sequence"/>
</dbReference>
<dbReference type="InterPro" id="IPR007160">
    <property type="entry name" value="DUF362"/>
</dbReference>
<dbReference type="SUPFAM" id="SSF54862">
    <property type="entry name" value="4Fe-4S ferredoxins"/>
    <property type="match status" value="1"/>
</dbReference>
<sequence>MKGRNPMTKAKVYFTSMRATPKMNLLQKLERLVRKAGIEQINFKAQYAAIKIHFGEPGNLAYLRPNYAKVIADTVKNLGGKVFLTDCNTLYVGRRKDALEHLDAAYENGYNPFTTGCQIIIGDGLKGTDEQVVSVPCGQHVKEAKIGRAIMDADIFISLSHFKGHELTGFGGALKNIGMGCGSRAGKMEMHSDGKPRVRTKACVGCGACVKICAHGAPVITEKKATIDHEKCVGCGRCISACHFNAIAAAWDESNDVLNKKIAEYSWAVLHGRPHFHISLVIDVAPFCDCHAENDVPIIPDIGMFASFDPVALDMACADMANKAVALPDSYLAEQLEKRHHTAGEQDHFHITHPETNWLSCVEHAEKLGLGSRQYELIEI</sequence>
<keyword evidence="5" id="KW-0411">Iron-sulfur</keyword>
<keyword evidence="4" id="KW-0408">Iron</keyword>
<keyword evidence="8" id="KW-1185">Reference proteome</keyword>
<dbReference type="PANTHER" id="PTHR24960:SF83">
    <property type="entry name" value="4FE-4S FERREDOXIN-TYPE DOMAIN-CONTAINING PROTEIN"/>
    <property type="match status" value="1"/>
</dbReference>
<evidence type="ECO:0000313" key="8">
    <source>
        <dbReference type="Proteomes" id="UP000214880"/>
    </source>
</evidence>
<proteinExistence type="predicted"/>